<organism evidence="1 3">
    <name type="scientific">Crassostrea virginica</name>
    <name type="common">Eastern oyster</name>
    <dbReference type="NCBI Taxonomy" id="6565"/>
    <lineage>
        <taxon>Eukaryota</taxon>
        <taxon>Metazoa</taxon>
        <taxon>Spiralia</taxon>
        <taxon>Lophotrochozoa</taxon>
        <taxon>Mollusca</taxon>
        <taxon>Bivalvia</taxon>
        <taxon>Autobranchia</taxon>
        <taxon>Pteriomorphia</taxon>
        <taxon>Ostreida</taxon>
        <taxon>Ostreoidea</taxon>
        <taxon>Ostreidae</taxon>
        <taxon>Crassostrea</taxon>
    </lineage>
</organism>
<dbReference type="GO" id="GO:0006511">
    <property type="term" value="P:ubiquitin-dependent protein catabolic process"/>
    <property type="evidence" value="ECO:0007669"/>
    <property type="project" value="TreeGrafter"/>
</dbReference>
<gene>
    <name evidence="2 3" type="primary">LOC111118541</name>
</gene>
<proteinExistence type="predicted"/>
<protein>
    <submittedName>
        <fullName evidence="2 3">Protein N-terminal asparagine amidohydrolase-like isoform X1</fullName>
    </submittedName>
</protein>
<dbReference type="OrthoDB" id="539995at2759"/>
<dbReference type="PANTHER" id="PTHR12498">
    <property type="entry name" value="N-TERMINAL ASPARAGINE AMIDOHYDROLASE"/>
    <property type="match status" value="1"/>
</dbReference>
<dbReference type="Proteomes" id="UP000694844">
    <property type="component" value="Chromosome 2"/>
</dbReference>
<dbReference type="GeneID" id="111118541"/>
<dbReference type="AlphaFoldDB" id="A0A8B8CF06"/>
<dbReference type="PANTHER" id="PTHR12498:SF0">
    <property type="entry name" value="PROTEIN N-TERMINAL ASPARAGINE AMIDOHYDROLASE"/>
    <property type="match status" value="1"/>
</dbReference>
<dbReference type="GO" id="GO:0005634">
    <property type="term" value="C:nucleus"/>
    <property type="evidence" value="ECO:0007669"/>
    <property type="project" value="TreeGrafter"/>
</dbReference>
<evidence type="ECO:0000313" key="3">
    <source>
        <dbReference type="RefSeq" id="XP_022313764.1"/>
    </source>
</evidence>
<evidence type="ECO:0000313" key="2">
    <source>
        <dbReference type="RefSeq" id="XP_022313763.1"/>
    </source>
</evidence>
<keyword evidence="1" id="KW-1185">Reference proteome</keyword>
<name>A0A8B8CF06_CRAVI</name>
<dbReference type="RefSeq" id="XP_022313763.1">
    <property type="nucleotide sequence ID" value="XM_022458055.1"/>
</dbReference>
<reference evidence="2 3" key="1">
    <citation type="submission" date="2025-04" db="UniProtKB">
        <authorList>
            <consortium name="RefSeq"/>
        </authorList>
    </citation>
    <scope>IDENTIFICATION</scope>
    <source>
        <tissue evidence="2 3">Whole sample</tissue>
    </source>
</reference>
<dbReference type="Pfam" id="PF14736">
    <property type="entry name" value="N_Asn_amidohyd"/>
    <property type="match status" value="1"/>
</dbReference>
<dbReference type="RefSeq" id="XP_022313764.1">
    <property type="nucleotide sequence ID" value="XM_022458056.1"/>
</dbReference>
<dbReference type="InterPro" id="IPR026750">
    <property type="entry name" value="NTAN1"/>
</dbReference>
<sequence>MPLMVEGKHMGVPPKSIEEFMERYPHYKEGAKKMLEQKCRSIVPIGLLYVGQREMAATTPDDEKIQMMGTEDATTCHMAILRHTGSGAVCLCHFDSCGIETGCKKMLGLVKELSKDKLPGSGERLELHLVGGFKDDKGTSEELSVKLLTAFNNLPEEIHLQTACITDMNNTKKGTTNFPVVYGLVIHLNSGEIQRATFLDRGPDQPVRSARHFTGSEEIINIYDHKKGILSIGPFNYSTMDEIDLLCRLPDQFIREHLSTSPEQEPAHFEDAVRAALVQIRDHPQPLRTVFKDGRPRQYTLESNGSWTRCN</sequence>
<dbReference type="KEGG" id="cvn:111118541"/>
<accession>A0A8B8CF06</accession>
<evidence type="ECO:0000313" key="1">
    <source>
        <dbReference type="Proteomes" id="UP000694844"/>
    </source>
</evidence>
<dbReference type="GO" id="GO:0008418">
    <property type="term" value="F:protein-N-terminal asparagine amidohydrolase activity"/>
    <property type="evidence" value="ECO:0007669"/>
    <property type="project" value="InterPro"/>
</dbReference>